<reference evidence="16 17" key="1">
    <citation type="journal article" date="2018" name="Mol. Biol. Evol.">
        <title>Broad Genomic Sampling Reveals a Smut Pathogenic Ancestry of the Fungal Clade Ustilaginomycotina.</title>
        <authorList>
            <person name="Kijpornyongpan T."/>
            <person name="Mondo S.J."/>
            <person name="Barry K."/>
            <person name="Sandor L."/>
            <person name="Lee J."/>
            <person name="Lipzen A."/>
            <person name="Pangilinan J."/>
            <person name="LaButti K."/>
            <person name="Hainaut M."/>
            <person name="Henrissat B."/>
            <person name="Grigoriev I.V."/>
            <person name="Spatafora J.W."/>
            <person name="Aime M.C."/>
        </authorList>
    </citation>
    <scope>NUCLEOTIDE SEQUENCE [LARGE SCALE GENOMIC DNA]</scope>
    <source>
        <strain evidence="16 17">MCA 4718</strain>
    </source>
</reference>
<sequence length="563" mass="61289">MRSTPTARAALASSAVLRPTMLSSTRRLQPRPAAMGRPATAMAAHILRSYRPALQSSSAQSSSSSPYLISSSFHTSSPRSQPKSPFQAFVDTLKSELKKSQELQDNMRQLQGEAGKVQDSETMKRMREAYERARIITSIKENPRLQKAAEQLRKSGGTVGDAVGTALKQMEDSELIKGLGAISSRLSRQLADSTAPIRNTEAYKAFSDTLTEAFDDGGSALRIDTGAADAREARRLKREARLRKIGRPPPSFDVEAPEQAAETVDAEASEADPIAAAAQAGAEAGSAGAKAAAEEDGASSSTSAEGGEAGSPPPSPESIPKPKPRKVAGYAVRMIGDPSAGQALVLRPDSAPKQAWDSFKAENPLFRKARDWRMAYDESENPFVERVRSITERVGSWFEENETAQVVGAFRALDPAFTMESFQRDLREYVLPELIDAYHGAARHLLRQWCSEGTYMALMATIDPYLSKGMLAHGRLLDMKGVEIMQGKMLENNVPVLVVSFQTTELLYFKDAKTGEVKAGREDQADLCRYAVVLTRDEKTLGNEVTGGWKIMELARRGQGAWL</sequence>
<dbReference type="PANTHER" id="PTHR10721:SF1">
    <property type="entry name" value="MITOCHONDRIAL IMPORT INNER MEMBRANE TRANSLOCASE SUBUNIT TIM44"/>
    <property type="match status" value="1"/>
</dbReference>
<dbReference type="GO" id="GO:0030150">
    <property type="term" value="P:protein import into mitochondrial matrix"/>
    <property type="evidence" value="ECO:0007669"/>
    <property type="project" value="TreeGrafter"/>
</dbReference>
<evidence type="ECO:0000256" key="2">
    <source>
        <dbReference type="ARBA" id="ARBA00009597"/>
    </source>
</evidence>
<dbReference type="GO" id="GO:0005524">
    <property type="term" value="F:ATP binding"/>
    <property type="evidence" value="ECO:0007669"/>
    <property type="project" value="UniProtKB-KW"/>
</dbReference>
<evidence type="ECO:0000256" key="4">
    <source>
        <dbReference type="ARBA" id="ARBA00022741"/>
    </source>
</evidence>
<feature type="domain" description="Tim44-like" evidence="15">
    <location>
        <begin position="403"/>
        <end position="556"/>
    </location>
</feature>
<protein>
    <recommendedName>
        <fullName evidence="12">Mitochondrial import inner membrane translocase subunit TIM44</fullName>
    </recommendedName>
</protein>
<evidence type="ECO:0000256" key="3">
    <source>
        <dbReference type="ARBA" id="ARBA00022448"/>
    </source>
</evidence>
<keyword evidence="8" id="KW-0809">Transit peptide</keyword>
<evidence type="ECO:0000313" key="16">
    <source>
        <dbReference type="EMBL" id="PWN20255.1"/>
    </source>
</evidence>
<dbReference type="InterPro" id="IPR007379">
    <property type="entry name" value="Tim44-like_dom"/>
</dbReference>
<evidence type="ECO:0000313" key="17">
    <source>
        <dbReference type="Proteomes" id="UP000245942"/>
    </source>
</evidence>
<keyword evidence="9" id="KW-0811">Translocation</keyword>
<feature type="region of interest" description="Disordered" evidence="14">
    <location>
        <begin position="240"/>
        <end position="326"/>
    </location>
</feature>
<keyword evidence="10" id="KW-0496">Mitochondrion</keyword>
<evidence type="ECO:0000256" key="8">
    <source>
        <dbReference type="ARBA" id="ARBA00022946"/>
    </source>
</evidence>
<keyword evidence="13" id="KW-0175">Coiled coil</keyword>
<feature type="region of interest" description="Disordered" evidence="14">
    <location>
        <begin position="21"/>
        <end position="40"/>
    </location>
</feature>
<dbReference type="SMART" id="SM00978">
    <property type="entry name" value="Tim44"/>
    <property type="match status" value="1"/>
</dbReference>
<comment type="similarity">
    <text evidence="2">Belongs to the Tim44 family.</text>
</comment>
<dbReference type="InterPro" id="IPR039544">
    <property type="entry name" value="Tim44-like"/>
</dbReference>
<keyword evidence="7" id="KW-0653">Protein transport</keyword>
<dbReference type="SUPFAM" id="SSF54427">
    <property type="entry name" value="NTF2-like"/>
    <property type="match status" value="1"/>
</dbReference>
<evidence type="ECO:0000256" key="14">
    <source>
        <dbReference type="SAM" id="MobiDB-lite"/>
    </source>
</evidence>
<evidence type="ECO:0000256" key="9">
    <source>
        <dbReference type="ARBA" id="ARBA00023010"/>
    </source>
</evidence>
<evidence type="ECO:0000256" key="1">
    <source>
        <dbReference type="ARBA" id="ARBA00004637"/>
    </source>
</evidence>
<feature type="coiled-coil region" evidence="13">
    <location>
        <begin position="90"/>
        <end position="120"/>
    </location>
</feature>
<accession>A0A316UB62</accession>
<feature type="compositionally biased region" description="Low complexity" evidence="14">
    <location>
        <begin position="30"/>
        <end position="40"/>
    </location>
</feature>
<feature type="compositionally biased region" description="Polar residues" evidence="14">
    <location>
        <begin position="73"/>
        <end position="84"/>
    </location>
</feature>
<dbReference type="InterPro" id="IPR032710">
    <property type="entry name" value="NTF2-like_dom_sf"/>
</dbReference>
<comment type="subcellular location">
    <subcellularLocation>
        <location evidence="1">Mitochondrion inner membrane</location>
        <topology evidence="1">Peripheral membrane protein</topology>
    </subcellularLocation>
</comment>
<dbReference type="GO" id="GO:0051087">
    <property type="term" value="F:protein-folding chaperone binding"/>
    <property type="evidence" value="ECO:0007669"/>
    <property type="project" value="TreeGrafter"/>
</dbReference>
<keyword evidence="5" id="KW-0999">Mitochondrion inner membrane</keyword>
<evidence type="ECO:0000256" key="5">
    <source>
        <dbReference type="ARBA" id="ARBA00022792"/>
    </source>
</evidence>
<evidence type="ECO:0000256" key="11">
    <source>
        <dbReference type="ARBA" id="ARBA00023136"/>
    </source>
</evidence>
<dbReference type="Pfam" id="PF04280">
    <property type="entry name" value="Tim44"/>
    <property type="match status" value="1"/>
</dbReference>
<gene>
    <name evidence="16" type="ORF">BCV69DRAFT_283133</name>
</gene>
<evidence type="ECO:0000259" key="15">
    <source>
        <dbReference type="SMART" id="SM00978"/>
    </source>
</evidence>
<proteinExistence type="inferred from homology"/>
<dbReference type="FunFam" id="3.10.450.240:FF:000002">
    <property type="entry name" value="Mitochondrial import inner membrane translocase subunit TIM44"/>
    <property type="match status" value="1"/>
</dbReference>
<feature type="compositionally biased region" description="Low complexity" evidence="14">
    <location>
        <begin position="53"/>
        <end position="72"/>
    </location>
</feature>
<dbReference type="EMBL" id="KZ819328">
    <property type="protein sequence ID" value="PWN20255.1"/>
    <property type="molecule type" value="Genomic_DNA"/>
</dbReference>
<dbReference type="OrthoDB" id="10265990at2759"/>
<evidence type="ECO:0000256" key="6">
    <source>
        <dbReference type="ARBA" id="ARBA00022840"/>
    </source>
</evidence>
<feature type="compositionally biased region" description="Low complexity" evidence="14">
    <location>
        <begin position="271"/>
        <end position="291"/>
    </location>
</feature>
<evidence type="ECO:0000256" key="10">
    <source>
        <dbReference type="ARBA" id="ARBA00023128"/>
    </source>
</evidence>
<dbReference type="GO" id="GO:0005743">
    <property type="term" value="C:mitochondrial inner membrane"/>
    <property type="evidence" value="ECO:0007669"/>
    <property type="project" value="UniProtKB-SubCell"/>
</dbReference>
<name>A0A316UB62_9BASI</name>
<keyword evidence="11" id="KW-0472">Membrane</keyword>
<keyword evidence="17" id="KW-1185">Reference proteome</keyword>
<evidence type="ECO:0000256" key="13">
    <source>
        <dbReference type="SAM" id="Coils"/>
    </source>
</evidence>
<dbReference type="PANTHER" id="PTHR10721">
    <property type="entry name" value="MITOCHONDRIAL IMPORT INNER MEMBRANE TRANSLOCASE SUBUNIT TIM44"/>
    <property type="match status" value="1"/>
</dbReference>
<feature type="region of interest" description="Disordered" evidence="14">
    <location>
        <begin position="53"/>
        <end position="85"/>
    </location>
</feature>
<keyword evidence="6" id="KW-0067">ATP-binding</keyword>
<dbReference type="Proteomes" id="UP000245942">
    <property type="component" value="Unassembled WGS sequence"/>
</dbReference>
<dbReference type="STRING" id="1684307.A0A316UB62"/>
<feature type="compositionally biased region" description="Pro residues" evidence="14">
    <location>
        <begin position="311"/>
        <end position="321"/>
    </location>
</feature>
<dbReference type="Gene3D" id="3.10.450.240">
    <property type="match status" value="1"/>
</dbReference>
<evidence type="ECO:0000256" key="12">
    <source>
        <dbReference type="ARBA" id="ARBA00074309"/>
    </source>
</evidence>
<evidence type="ECO:0000256" key="7">
    <source>
        <dbReference type="ARBA" id="ARBA00022927"/>
    </source>
</evidence>
<dbReference type="RefSeq" id="XP_025347415.1">
    <property type="nucleotide sequence ID" value="XM_025492594.1"/>
</dbReference>
<keyword evidence="3" id="KW-0813">Transport</keyword>
<dbReference type="AlphaFoldDB" id="A0A316UB62"/>
<dbReference type="GeneID" id="37014328"/>
<keyword evidence="4" id="KW-0547">Nucleotide-binding</keyword>
<organism evidence="16 17">
    <name type="scientific">Pseudomicrostroma glucosiphilum</name>
    <dbReference type="NCBI Taxonomy" id="1684307"/>
    <lineage>
        <taxon>Eukaryota</taxon>
        <taxon>Fungi</taxon>
        <taxon>Dikarya</taxon>
        <taxon>Basidiomycota</taxon>
        <taxon>Ustilaginomycotina</taxon>
        <taxon>Exobasidiomycetes</taxon>
        <taxon>Microstromatales</taxon>
        <taxon>Microstromatales incertae sedis</taxon>
        <taxon>Pseudomicrostroma</taxon>
    </lineage>
</organism>